<protein>
    <submittedName>
        <fullName evidence="1">Uncharacterized protein</fullName>
    </submittedName>
</protein>
<dbReference type="EMBL" id="JBHUEH010000016">
    <property type="protein sequence ID" value="MFD1886744.1"/>
    <property type="molecule type" value="Genomic_DNA"/>
</dbReference>
<reference evidence="2" key="1">
    <citation type="journal article" date="2019" name="Int. J. Syst. Evol. Microbiol.">
        <title>The Global Catalogue of Microorganisms (GCM) 10K type strain sequencing project: providing services to taxonomists for standard genome sequencing and annotation.</title>
        <authorList>
            <consortium name="The Broad Institute Genomics Platform"/>
            <consortium name="The Broad Institute Genome Sequencing Center for Infectious Disease"/>
            <person name="Wu L."/>
            <person name="Ma J."/>
        </authorList>
    </citation>
    <scope>NUCLEOTIDE SEQUENCE [LARGE SCALE GENOMIC DNA]</scope>
    <source>
        <strain evidence="2">CCUG 54950</strain>
    </source>
</reference>
<gene>
    <name evidence="1" type="ORF">ACFSC9_14540</name>
</gene>
<accession>A0ABW4RM35</accession>
<comment type="caution">
    <text evidence="1">The sequence shown here is derived from an EMBL/GenBank/DDBJ whole genome shotgun (WGS) entry which is preliminary data.</text>
</comment>
<keyword evidence="2" id="KW-1185">Reference proteome</keyword>
<evidence type="ECO:0000313" key="2">
    <source>
        <dbReference type="Proteomes" id="UP001597233"/>
    </source>
</evidence>
<dbReference type="Proteomes" id="UP001597233">
    <property type="component" value="Unassembled WGS sequence"/>
</dbReference>
<dbReference type="RefSeq" id="WP_347326134.1">
    <property type="nucleotide sequence ID" value="NZ_JBCGUH010000009.1"/>
</dbReference>
<organism evidence="1 2">
    <name type="scientific">Paenibacillus wenxiniae</name>
    <dbReference type="NCBI Taxonomy" id="1636843"/>
    <lineage>
        <taxon>Bacteria</taxon>
        <taxon>Bacillati</taxon>
        <taxon>Bacillota</taxon>
        <taxon>Bacilli</taxon>
        <taxon>Bacillales</taxon>
        <taxon>Paenibacillaceae</taxon>
        <taxon>Paenibacillus</taxon>
    </lineage>
</organism>
<name>A0ABW4RM35_9BACL</name>
<sequence length="138" mass="14905">MMKFFKKKSEPTDRLQQADAALNKGLSGMLIKGLVPKEQRQQMNAGLESAKQMQTAASGSAAITAMATVVSVKDTGKLVNFDPIVVLTMDVVENSGSRYSHSMETLVPKMQIPRPGDVIGLGTHPAHPSSFIYMGRLD</sequence>
<proteinExistence type="predicted"/>
<evidence type="ECO:0000313" key="1">
    <source>
        <dbReference type="EMBL" id="MFD1886744.1"/>
    </source>
</evidence>